<dbReference type="OrthoDB" id="438268at2759"/>
<evidence type="ECO:0000313" key="2">
    <source>
        <dbReference type="Proteomes" id="UP000299102"/>
    </source>
</evidence>
<dbReference type="Gene3D" id="2.60.40.10">
    <property type="entry name" value="Immunoglobulins"/>
    <property type="match status" value="1"/>
</dbReference>
<proteinExistence type="predicted"/>
<reference evidence="1 2" key="1">
    <citation type="journal article" date="2019" name="Commun. Biol.">
        <title>The bagworm genome reveals a unique fibroin gene that provides high tensile strength.</title>
        <authorList>
            <person name="Kono N."/>
            <person name="Nakamura H."/>
            <person name="Ohtoshi R."/>
            <person name="Tomita M."/>
            <person name="Numata K."/>
            <person name="Arakawa K."/>
        </authorList>
    </citation>
    <scope>NUCLEOTIDE SEQUENCE [LARGE SCALE GENOMIC DNA]</scope>
</reference>
<dbReference type="EMBL" id="BGZK01001018">
    <property type="protein sequence ID" value="GBP68637.1"/>
    <property type="molecule type" value="Genomic_DNA"/>
</dbReference>
<organism evidence="1 2">
    <name type="scientific">Eumeta variegata</name>
    <name type="common">Bagworm moth</name>
    <name type="synonym">Eumeta japonica</name>
    <dbReference type="NCBI Taxonomy" id="151549"/>
    <lineage>
        <taxon>Eukaryota</taxon>
        <taxon>Metazoa</taxon>
        <taxon>Ecdysozoa</taxon>
        <taxon>Arthropoda</taxon>
        <taxon>Hexapoda</taxon>
        <taxon>Insecta</taxon>
        <taxon>Pterygota</taxon>
        <taxon>Neoptera</taxon>
        <taxon>Endopterygota</taxon>
        <taxon>Lepidoptera</taxon>
        <taxon>Glossata</taxon>
        <taxon>Ditrysia</taxon>
        <taxon>Tineoidea</taxon>
        <taxon>Psychidae</taxon>
        <taxon>Oiketicinae</taxon>
        <taxon>Eumeta</taxon>
    </lineage>
</organism>
<protein>
    <recommendedName>
        <fullName evidence="3">Ig-like domain-containing protein</fullName>
    </recommendedName>
</protein>
<dbReference type="SUPFAM" id="SSF48726">
    <property type="entry name" value="Immunoglobulin"/>
    <property type="match status" value="1"/>
</dbReference>
<dbReference type="AlphaFoldDB" id="A0A4C1Y262"/>
<dbReference type="InterPro" id="IPR013783">
    <property type="entry name" value="Ig-like_fold"/>
</dbReference>
<sequence>MKGVKSPSFCSNKGSLKPSDRELYHFLENDLLITDVRDEDAGLYRCQAKNDHVNKMYESKPALVVVSPPAATPPALMVLETKPNVTVEVGKPATLACPVLGWPRPSLATKRIRIIENSVPLFDAINCHSVLSTHMAITTAGFWGSEAECFIRGLGRRLTDKGEGAGDIHSGSRLFQILCVIMRRGKACSKTQISGPGQSRDGILI</sequence>
<dbReference type="CDD" id="cd00096">
    <property type="entry name" value="Ig"/>
    <property type="match status" value="1"/>
</dbReference>
<evidence type="ECO:0008006" key="3">
    <source>
        <dbReference type="Google" id="ProtNLM"/>
    </source>
</evidence>
<dbReference type="Proteomes" id="UP000299102">
    <property type="component" value="Unassembled WGS sequence"/>
</dbReference>
<name>A0A4C1Y262_EUMVA</name>
<gene>
    <name evidence="1" type="ORF">EVAR_43968_1</name>
</gene>
<dbReference type="InterPro" id="IPR036179">
    <property type="entry name" value="Ig-like_dom_sf"/>
</dbReference>
<accession>A0A4C1Y262</accession>
<keyword evidence="2" id="KW-1185">Reference proteome</keyword>
<evidence type="ECO:0000313" key="1">
    <source>
        <dbReference type="EMBL" id="GBP68637.1"/>
    </source>
</evidence>
<comment type="caution">
    <text evidence="1">The sequence shown here is derived from an EMBL/GenBank/DDBJ whole genome shotgun (WGS) entry which is preliminary data.</text>
</comment>